<comment type="catalytic activity">
    <reaction evidence="1">
        <text>ATP + protein L-histidine = ADP + protein N-phospho-L-histidine.</text>
        <dbReference type="EC" id="2.7.13.3"/>
    </reaction>
</comment>
<dbReference type="Gene3D" id="1.10.287.130">
    <property type="match status" value="1"/>
</dbReference>
<dbReference type="InterPro" id="IPR050351">
    <property type="entry name" value="BphY/WalK/GraS-like"/>
</dbReference>
<dbReference type="InterPro" id="IPR036890">
    <property type="entry name" value="HATPase_C_sf"/>
</dbReference>
<dbReference type="SUPFAM" id="SSF47384">
    <property type="entry name" value="Homodimeric domain of signal transducing histidine kinase"/>
    <property type="match status" value="1"/>
</dbReference>
<evidence type="ECO:0000256" key="2">
    <source>
        <dbReference type="ARBA" id="ARBA00004429"/>
    </source>
</evidence>
<dbReference type="GO" id="GO:0007234">
    <property type="term" value="P:osmosensory signaling via phosphorelay pathway"/>
    <property type="evidence" value="ECO:0007669"/>
    <property type="project" value="TreeGrafter"/>
</dbReference>
<evidence type="ECO:0000256" key="8">
    <source>
        <dbReference type="ARBA" id="ARBA00022840"/>
    </source>
</evidence>
<name>A0AA89CDC2_BURCE</name>
<dbReference type="GO" id="GO:0000155">
    <property type="term" value="F:phosphorelay sensor kinase activity"/>
    <property type="evidence" value="ECO:0007669"/>
    <property type="project" value="InterPro"/>
</dbReference>
<dbReference type="Gene3D" id="3.30.565.10">
    <property type="entry name" value="Histidine kinase-like ATPase, C-terminal domain"/>
    <property type="match status" value="1"/>
</dbReference>
<proteinExistence type="predicted"/>
<protein>
    <recommendedName>
        <fullName evidence="3">histidine kinase</fullName>
        <ecNumber evidence="3">2.7.13.3</ecNumber>
    </recommendedName>
</protein>
<dbReference type="PROSITE" id="PS50109">
    <property type="entry name" value="HIS_KIN"/>
    <property type="match status" value="1"/>
</dbReference>
<evidence type="ECO:0000256" key="5">
    <source>
        <dbReference type="ARBA" id="ARBA00022679"/>
    </source>
</evidence>
<organism evidence="11 12">
    <name type="scientific">Burkholderia cepacia</name>
    <name type="common">Pseudomonas cepacia</name>
    <dbReference type="NCBI Taxonomy" id="292"/>
    <lineage>
        <taxon>Bacteria</taxon>
        <taxon>Pseudomonadati</taxon>
        <taxon>Pseudomonadota</taxon>
        <taxon>Betaproteobacteria</taxon>
        <taxon>Burkholderiales</taxon>
        <taxon>Burkholderiaceae</taxon>
        <taxon>Burkholderia</taxon>
        <taxon>Burkholderia cepacia complex</taxon>
    </lineage>
</organism>
<dbReference type="AlphaFoldDB" id="A0AA89CDC2"/>
<keyword evidence="8" id="KW-0067">ATP-binding</keyword>
<comment type="caution">
    <text evidence="11">The sequence shown here is derived from an EMBL/GenBank/DDBJ whole genome shotgun (WGS) entry which is preliminary data.</text>
</comment>
<reference evidence="11 12" key="1">
    <citation type="submission" date="2014-06" db="EMBL/GenBank/DDBJ databases">
        <authorList>
            <person name="Bishop-Lilly K.A."/>
            <person name="Broomall S.M."/>
            <person name="Chain P.S."/>
            <person name="Chertkov O."/>
            <person name="Coyne S.R."/>
            <person name="Daligault H.E."/>
            <person name="Davenport K.W."/>
            <person name="Erkkila T."/>
            <person name="Frey K.G."/>
            <person name="Gibbons H.S."/>
            <person name="Gu W."/>
            <person name="Jaissle J."/>
            <person name="Johnson S.L."/>
            <person name="Koroleva G.I."/>
            <person name="Ladner J.T."/>
            <person name="Lo C.-C."/>
            <person name="Minogue T.D."/>
            <person name="Munk C."/>
            <person name="Palacios G.F."/>
            <person name="Redden C.L."/>
            <person name="Rosenzweig C.N."/>
            <person name="Scholz M.B."/>
            <person name="Teshima H."/>
            <person name="Xu Y."/>
        </authorList>
    </citation>
    <scope>NUCLEOTIDE SEQUENCE [LARGE SCALE GENOMIC DNA]</scope>
    <source>
        <strain evidence="11 12">DWS 37UF10B-2</strain>
    </source>
</reference>
<dbReference type="PANTHER" id="PTHR42878:SF7">
    <property type="entry name" value="SENSOR HISTIDINE KINASE GLRK"/>
    <property type="match status" value="1"/>
</dbReference>
<dbReference type="GO" id="GO:0000156">
    <property type="term" value="F:phosphorelay response regulator activity"/>
    <property type="evidence" value="ECO:0007669"/>
    <property type="project" value="TreeGrafter"/>
</dbReference>
<dbReference type="GO" id="GO:0005524">
    <property type="term" value="F:ATP binding"/>
    <property type="evidence" value="ECO:0007669"/>
    <property type="project" value="UniProtKB-KW"/>
</dbReference>
<evidence type="ECO:0000256" key="1">
    <source>
        <dbReference type="ARBA" id="ARBA00000085"/>
    </source>
</evidence>
<keyword evidence="6" id="KW-0547">Nucleotide-binding</keyword>
<dbReference type="SUPFAM" id="SSF55874">
    <property type="entry name" value="ATPase domain of HSP90 chaperone/DNA topoisomerase II/histidine kinase"/>
    <property type="match status" value="1"/>
</dbReference>
<evidence type="ECO:0000256" key="6">
    <source>
        <dbReference type="ARBA" id="ARBA00022741"/>
    </source>
</evidence>
<evidence type="ECO:0000256" key="7">
    <source>
        <dbReference type="ARBA" id="ARBA00022777"/>
    </source>
</evidence>
<evidence type="ECO:0000259" key="10">
    <source>
        <dbReference type="PROSITE" id="PS50109"/>
    </source>
</evidence>
<evidence type="ECO:0000256" key="9">
    <source>
        <dbReference type="ARBA" id="ARBA00023012"/>
    </source>
</evidence>
<dbReference type="GO" id="GO:0030295">
    <property type="term" value="F:protein kinase activator activity"/>
    <property type="evidence" value="ECO:0007669"/>
    <property type="project" value="TreeGrafter"/>
</dbReference>
<accession>A0AA89CDC2</accession>
<dbReference type="InterPro" id="IPR003594">
    <property type="entry name" value="HATPase_dom"/>
</dbReference>
<feature type="domain" description="Histidine kinase" evidence="10">
    <location>
        <begin position="87"/>
        <end position="303"/>
    </location>
</feature>
<gene>
    <name evidence="11" type="ORF">DM43_3318</name>
</gene>
<dbReference type="PRINTS" id="PR00344">
    <property type="entry name" value="BCTRLSENSOR"/>
</dbReference>
<dbReference type="InterPro" id="IPR005467">
    <property type="entry name" value="His_kinase_dom"/>
</dbReference>
<dbReference type="InterPro" id="IPR003661">
    <property type="entry name" value="HisK_dim/P_dom"/>
</dbReference>
<dbReference type="GO" id="GO:0005886">
    <property type="term" value="C:plasma membrane"/>
    <property type="evidence" value="ECO:0007669"/>
    <property type="project" value="UniProtKB-SubCell"/>
</dbReference>
<dbReference type="SMART" id="SM00387">
    <property type="entry name" value="HATPase_c"/>
    <property type="match status" value="1"/>
</dbReference>
<evidence type="ECO:0000256" key="4">
    <source>
        <dbReference type="ARBA" id="ARBA00022553"/>
    </source>
</evidence>
<evidence type="ECO:0000313" key="11">
    <source>
        <dbReference type="EMBL" id="KGB99666.1"/>
    </source>
</evidence>
<keyword evidence="4" id="KW-0597">Phosphoprotein</keyword>
<comment type="subcellular location">
    <subcellularLocation>
        <location evidence="2">Cell inner membrane</location>
        <topology evidence="2">Multi-pass membrane protein</topology>
    </subcellularLocation>
</comment>
<dbReference type="Pfam" id="PF02518">
    <property type="entry name" value="HATPase_c"/>
    <property type="match status" value="1"/>
</dbReference>
<dbReference type="InterPro" id="IPR036097">
    <property type="entry name" value="HisK_dim/P_sf"/>
</dbReference>
<dbReference type="PANTHER" id="PTHR42878">
    <property type="entry name" value="TWO-COMPONENT HISTIDINE KINASE"/>
    <property type="match status" value="1"/>
</dbReference>
<dbReference type="EMBL" id="JPGD01000005">
    <property type="protein sequence ID" value="KGB99666.1"/>
    <property type="molecule type" value="Genomic_DNA"/>
</dbReference>
<dbReference type="CDD" id="cd00075">
    <property type="entry name" value="HATPase"/>
    <property type="match status" value="1"/>
</dbReference>
<keyword evidence="9" id="KW-0902">Two-component regulatory system</keyword>
<dbReference type="FunFam" id="3.30.565.10:FF:000006">
    <property type="entry name" value="Sensor histidine kinase WalK"/>
    <property type="match status" value="1"/>
</dbReference>
<keyword evidence="5" id="KW-0808">Transferase</keyword>
<sequence length="307" mass="33953">MKTVDGNAEHDAAIRERWPAALDPTLEAEHDAMARGIEVRDRDGLDHLLRYAACTNAQGRVTGWIAGLVDVTDLHAAERHREEALHLLSHDMRSPQSSILALVEIERDRVESDAMRSLLARIERYAHRALSLADEFVQLARAESQAYQLEVTSLVDVLIDASDEVWPQAQAKHIRIESDVGADMCWVRADRSLITRAFVNLLNNAVKYSPSDTVITCTLTVEHASKRMFCTIRDQGYGIAPEDQRHLFERFKRFHAGERPDIPGSGLGMAFVKTVVTRHGGSVSVDSEVGVGTAVTVSLPAIDEPSA</sequence>
<dbReference type="CDD" id="cd00082">
    <property type="entry name" value="HisKA"/>
    <property type="match status" value="1"/>
</dbReference>
<dbReference type="Proteomes" id="UP000029575">
    <property type="component" value="Unassembled WGS sequence"/>
</dbReference>
<keyword evidence="7 11" id="KW-0418">Kinase</keyword>
<evidence type="ECO:0000256" key="3">
    <source>
        <dbReference type="ARBA" id="ARBA00012438"/>
    </source>
</evidence>
<evidence type="ECO:0000313" key="12">
    <source>
        <dbReference type="Proteomes" id="UP000029575"/>
    </source>
</evidence>
<dbReference type="EC" id="2.7.13.3" evidence="3"/>
<dbReference type="InterPro" id="IPR004358">
    <property type="entry name" value="Sig_transdc_His_kin-like_C"/>
</dbReference>